<sequence>MKKYFKYIVAVILVLISVFMAKASTGCNLGNQIFPNATGGVNATGYPTYYNTSPITIRWWDGDTNCGILDSKIQKRSNNQDKCEVIGNNWGVVYLYENANNNCTTPPMNLPLDDYNWAIILVVGIIGGFVISRKGMLV</sequence>
<keyword evidence="2" id="KW-0732">Signal</keyword>
<dbReference type="OrthoDB" id="772487at2"/>
<keyword evidence="1" id="KW-0812">Transmembrane</keyword>
<protein>
    <recommendedName>
        <fullName evidence="5">IPTL-CTERM protein sorting domain-containing protein</fullName>
    </recommendedName>
</protein>
<gene>
    <name evidence="3" type="ORF">EZ428_09875</name>
</gene>
<keyword evidence="4" id="KW-1185">Reference proteome</keyword>
<reference evidence="3 4" key="1">
    <citation type="submission" date="2019-02" db="EMBL/GenBank/DDBJ databases">
        <title>Pedobacter sp. RP-1-13 sp. nov., isolated from Arctic soil.</title>
        <authorList>
            <person name="Dahal R.H."/>
        </authorList>
    </citation>
    <scope>NUCLEOTIDE SEQUENCE [LARGE SCALE GENOMIC DNA]</scope>
    <source>
        <strain evidence="3 4">RP-1-13</strain>
    </source>
</reference>
<dbReference type="AlphaFoldDB" id="A0A4R0N119"/>
<evidence type="ECO:0008006" key="5">
    <source>
        <dbReference type="Google" id="ProtNLM"/>
    </source>
</evidence>
<feature type="chain" id="PRO_5020355835" description="IPTL-CTERM protein sorting domain-containing protein" evidence="2">
    <location>
        <begin position="24"/>
        <end position="138"/>
    </location>
</feature>
<comment type="caution">
    <text evidence="3">The sequence shown here is derived from an EMBL/GenBank/DDBJ whole genome shotgun (WGS) entry which is preliminary data.</text>
</comment>
<organism evidence="3 4">
    <name type="scientific">Pedobacter frigiditerrae</name>
    <dbReference type="NCBI Taxonomy" id="2530452"/>
    <lineage>
        <taxon>Bacteria</taxon>
        <taxon>Pseudomonadati</taxon>
        <taxon>Bacteroidota</taxon>
        <taxon>Sphingobacteriia</taxon>
        <taxon>Sphingobacteriales</taxon>
        <taxon>Sphingobacteriaceae</taxon>
        <taxon>Pedobacter</taxon>
    </lineage>
</organism>
<proteinExistence type="predicted"/>
<dbReference type="Proteomes" id="UP000292884">
    <property type="component" value="Unassembled WGS sequence"/>
</dbReference>
<feature type="transmembrane region" description="Helical" evidence="1">
    <location>
        <begin position="115"/>
        <end position="132"/>
    </location>
</feature>
<evidence type="ECO:0000313" key="3">
    <source>
        <dbReference type="EMBL" id="TCC92032.1"/>
    </source>
</evidence>
<evidence type="ECO:0000256" key="1">
    <source>
        <dbReference type="SAM" id="Phobius"/>
    </source>
</evidence>
<dbReference type="RefSeq" id="WP_131552973.1">
    <property type="nucleotide sequence ID" value="NZ_SJSK01000002.1"/>
</dbReference>
<accession>A0A4R0N119</accession>
<keyword evidence="1" id="KW-0472">Membrane</keyword>
<keyword evidence="1" id="KW-1133">Transmembrane helix</keyword>
<feature type="signal peptide" evidence="2">
    <location>
        <begin position="1"/>
        <end position="23"/>
    </location>
</feature>
<evidence type="ECO:0000313" key="4">
    <source>
        <dbReference type="Proteomes" id="UP000292884"/>
    </source>
</evidence>
<name>A0A4R0N119_9SPHI</name>
<evidence type="ECO:0000256" key="2">
    <source>
        <dbReference type="SAM" id="SignalP"/>
    </source>
</evidence>
<dbReference type="EMBL" id="SJSK01000002">
    <property type="protein sequence ID" value="TCC92032.1"/>
    <property type="molecule type" value="Genomic_DNA"/>
</dbReference>